<evidence type="ECO:0000259" key="4">
    <source>
        <dbReference type="Pfam" id="PF02678"/>
    </source>
</evidence>
<organism evidence="5 6">
    <name type="scientific">Streptantibioticus silvisoli</name>
    <dbReference type="NCBI Taxonomy" id="2705255"/>
    <lineage>
        <taxon>Bacteria</taxon>
        <taxon>Bacillati</taxon>
        <taxon>Actinomycetota</taxon>
        <taxon>Actinomycetes</taxon>
        <taxon>Kitasatosporales</taxon>
        <taxon>Streptomycetaceae</taxon>
        <taxon>Streptantibioticus</taxon>
    </lineage>
</organism>
<dbReference type="Pfam" id="PF02678">
    <property type="entry name" value="Pirin"/>
    <property type="match status" value="1"/>
</dbReference>
<dbReference type="EMBL" id="JAAGKO020000002">
    <property type="protein sequence ID" value="MDI5961507.1"/>
    <property type="molecule type" value="Genomic_DNA"/>
</dbReference>
<proteinExistence type="inferred from homology"/>
<dbReference type="InterPro" id="IPR014710">
    <property type="entry name" value="RmlC-like_jellyroll"/>
</dbReference>
<dbReference type="Proteomes" id="UP001156398">
    <property type="component" value="Unassembled WGS sequence"/>
</dbReference>
<evidence type="ECO:0000256" key="1">
    <source>
        <dbReference type="ARBA" id="ARBA00008416"/>
    </source>
</evidence>
<comment type="caution">
    <text evidence="5">The sequence shown here is derived from an EMBL/GenBank/DDBJ whole genome shotgun (WGS) entry which is preliminary data.</text>
</comment>
<protein>
    <submittedName>
        <fullName evidence="5">Pirin family protein</fullName>
    </submittedName>
</protein>
<dbReference type="InterPro" id="IPR011051">
    <property type="entry name" value="RmlC_Cupin_sf"/>
</dbReference>
<dbReference type="InterPro" id="IPR003829">
    <property type="entry name" value="Pirin_N_dom"/>
</dbReference>
<evidence type="ECO:0000256" key="2">
    <source>
        <dbReference type="RuleBase" id="RU003457"/>
    </source>
</evidence>
<feature type="region of interest" description="Disordered" evidence="3">
    <location>
        <begin position="1"/>
        <end position="21"/>
    </location>
</feature>
<dbReference type="PANTHER" id="PTHR43212">
    <property type="entry name" value="QUERCETIN 2,3-DIOXYGENASE"/>
    <property type="match status" value="1"/>
</dbReference>
<accession>A0ABT6VSQ7</accession>
<keyword evidence="6" id="KW-1185">Reference proteome</keyword>
<evidence type="ECO:0000313" key="5">
    <source>
        <dbReference type="EMBL" id="MDI5961507.1"/>
    </source>
</evidence>
<evidence type="ECO:0000256" key="3">
    <source>
        <dbReference type="SAM" id="MobiDB-lite"/>
    </source>
</evidence>
<name>A0ABT6VSQ7_9ACTN</name>
<feature type="domain" description="Pirin N-terminal" evidence="4">
    <location>
        <begin position="19"/>
        <end position="121"/>
    </location>
</feature>
<dbReference type="InterPro" id="IPR012093">
    <property type="entry name" value="Pirin"/>
</dbReference>
<dbReference type="RefSeq" id="WP_271321990.1">
    <property type="nucleotide sequence ID" value="NZ_JAAGKO020000002.1"/>
</dbReference>
<gene>
    <name evidence="5" type="ORF">POF43_002005</name>
</gene>
<comment type="similarity">
    <text evidence="1 2">Belongs to the pirin family.</text>
</comment>
<sequence>MIDVTRAGRRHHGGDPPAGITTRHAFSFGGHYDPGNLRHGPLTACNEEWLAPGAGFAEHTHREVEIVTWVLEGALEHRDDAGHHTVVPAGSGQWLSAGAAVRHTEANADAGRPCRFVQMWLEPARTGGPAAHGTFGPDGPPVRPPRLPGATLTVARERLAVPAAPFGYLHVLGGAVRLGGTGPDGTLPDGPRLEPGDAARLTGAEELTAEPDAPDTAYLLWSLPAAARP</sequence>
<evidence type="ECO:0000313" key="6">
    <source>
        <dbReference type="Proteomes" id="UP001156398"/>
    </source>
</evidence>
<dbReference type="Gene3D" id="2.60.120.10">
    <property type="entry name" value="Jelly Rolls"/>
    <property type="match status" value="1"/>
</dbReference>
<dbReference type="SUPFAM" id="SSF51182">
    <property type="entry name" value="RmlC-like cupins"/>
    <property type="match status" value="1"/>
</dbReference>
<dbReference type="PANTHER" id="PTHR43212:SF3">
    <property type="entry name" value="QUERCETIN 2,3-DIOXYGENASE"/>
    <property type="match status" value="1"/>
</dbReference>
<reference evidence="5 6" key="1">
    <citation type="submission" date="2023-05" db="EMBL/GenBank/DDBJ databases">
        <title>Streptantibioticus silvisoli sp. nov., acidotolerant actinomycetes 1 from pine litter.</title>
        <authorList>
            <person name="Swiecimska M."/>
            <person name="Golinska P."/>
            <person name="Sangal V."/>
            <person name="Wachnowicz B."/>
            <person name="Goodfellow M."/>
        </authorList>
    </citation>
    <scope>NUCLEOTIDE SEQUENCE [LARGE SCALE GENOMIC DNA]</scope>
    <source>
        <strain evidence="5 6">SL54</strain>
    </source>
</reference>